<protein>
    <recommendedName>
        <fullName evidence="8">NADP-dependent oxidoreductase domain-containing protein</fullName>
    </recommendedName>
</protein>
<feature type="site" description="Lowers pKa of active site Tyr" evidence="6">
    <location>
        <position position="102"/>
    </location>
</feature>
<keyword evidence="7" id="KW-0812">Transmembrane</keyword>
<feature type="active site" description="Proton donor" evidence="4">
    <location>
        <position position="73"/>
    </location>
</feature>
<evidence type="ECO:0000256" key="5">
    <source>
        <dbReference type="PIRSR" id="PIRSR000097-2"/>
    </source>
</evidence>
<keyword evidence="10" id="KW-1185">Reference proteome</keyword>
<evidence type="ECO:0000313" key="10">
    <source>
        <dbReference type="Proteomes" id="UP001558652"/>
    </source>
</evidence>
<dbReference type="InterPro" id="IPR020471">
    <property type="entry name" value="AKR"/>
</dbReference>
<dbReference type="AlphaFoldDB" id="A0ABD0YZZ9"/>
<dbReference type="InterPro" id="IPR036812">
    <property type="entry name" value="NAD(P)_OxRdtase_dom_sf"/>
</dbReference>
<dbReference type="SUPFAM" id="SSF51430">
    <property type="entry name" value="NAD(P)-linked oxidoreductase"/>
    <property type="match status" value="1"/>
</dbReference>
<dbReference type="Proteomes" id="UP001558652">
    <property type="component" value="Unassembled WGS sequence"/>
</dbReference>
<dbReference type="FunFam" id="3.20.20.100:FF:000002">
    <property type="entry name" value="2,5-diketo-D-gluconic acid reductase A"/>
    <property type="match status" value="1"/>
</dbReference>
<dbReference type="Pfam" id="PF00248">
    <property type="entry name" value="Aldo_ket_red"/>
    <property type="match status" value="1"/>
</dbReference>
<dbReference type="InterPro" id="IPR023210">
    <property type="entry name" value="NADP_OxRdtase_dom"/>
</dbReference>
<evidence type="ECO:0000256" key="1">
    <source>
        <dbReference type="ARBA" id="ARBA00007905"/>
    </source>
</evidence>
<dbReference type="Gene3D" id="3.20.20.100">
    <property type="entry name" value="NADP-dependent oxidoreductase domain"/>
    <property type="match status" value="1"/>
</dbReference>
<dbReference type="CDD" id="cd19136">
    <property type="entry name" value="AKR_DrGR-like"/>
    <property type="match status" value="1"/>
</dbReference>
<dbReference type="PRINTS" id="PR00069">
    <property type="entry name" value="ALDKETRDTASE"/>
</dbReference>
<keyword evidence="7" id="KW-1133">Transmembrane helix</keyword>
<evidence type="ECO:0000256" key="2">
    <source>
        <dbReference type="ARBA" id="ARBA00022857"/>
    </source>
</evidence>
<dbReference type="PIRSF" id="PIRSF000097">
    <property type="entry name" value="AKR"/>
    <property type="match status" value="1"/>
</dbReference>
<keyword evidence="3" id="KW-0560">Oxidoreductase</keyword>
<dbReference type="PROSITE" id="PS00798">
    <property type="entry name" value="ALDOKETO_REDUCTASE_1"/>
    <property type="match status" value="1"/>
</dbReference>
<comment type="similarity">
    <text evidence="1">Belongs to the aldo/keto reductase family.</text>
</comment>
<evidence type="ECO:0000256" key="7">
    <source>
        <dbReference type="SAM" id="Phobius"/>
    </source>
</evidence>
<evidence type="ECO:0000256" key="4">
    <source>
        <dbReference type="PIRSR" id="PIRSR000097-1"/>
    </source>
</evidence>
<gene>
    <name evidence="9" type="ORF">AAG570_009453</name>
</gene>
<organism evidence="9 10">
    <name type="scientific">Ranatra chinensis</name>
    <dbReference type="NCBI Taxonomy" id="642074"/>
    <lineage>
        <taxon>Eukaryota</taxon>
        <taxon>Metazoa</taxon>
        <taxon>Ecdysozoa</taxon>
        <taxon>Arthropoda</taxon>
        <taxon>Hexapoda</taxon>
        <taxon>Insecta</taxon>
        <taxon>Pterygota</taxon>
        <taxon>Neoptera</taxon>
        <taxon>Paraneoptera</taxon>
        <taxon>Hemiptera</taxon>
        <taxon>Heteroptera</taxon>
        <taxon>Panheteroptera</taxon>
        <taxon>Nepomorpha</taxon>
        <taxon>Nepidae</taxon>
        <taxon>Ranatrinae</taxon>
        <taxon>Ranatra</taxon>
    </lineage>
</organism>
<feature type="domain" description="NADP-dependent oxidoreductase" evidence="8">
    <location>
        <begin position="49"/>
        <end position="298"/>
    </location>
</feature>
<evidence type="ECO:0000256" key="3">
    <source>
        <dbReference type="ARBA" id="ARBA00023002"/>
    </source>
</evidence>
<accession>A0ABD0YZZ9</accession>
<sequence>MPVIGCEDNSVCGVELTTSNLIFFVVNSLFLHTILLFLFTVGTYTIRGRETIFKVIDAALKLGYRSFDTAAGYGNEQDIGLALKEFLPKYNLKREHIFITSKLAPKDQGEGKVRAAVKNSLSNLGLDYLDLYLIHWPGTSGLPVESSENSILRRESWEGLEEFFKEGSLRSIGVSNYTARHMKELIESSSVVPAVNQVEFHPHYDHPNELYNICADSRTLLQAYSSLGGNGVKTVLDDSTVIKIAQKISKQPAQILLRWALQRGYGIIPKSVNPERIKINSEIDFTLEDNDMESLNSIEHRQKYSWNPDNVA</sequence>
<dbReference type="EMBL" id="JBFDAA010000004">
    <property type="protein sequence ID" value="KAL1137757.1"/>
    <property type="molecule type" value="Genomic_DNA"/>
</dbReference>
<feature type="binding site" evidence="5">
    <location>
        <position position="135"/>
    </location>
    <ligand>
        <name>substrate</name>
    </ligand>
</feature>
<proteinExistence type="inferred from homology"/>
<evidence type="ECO:0000256" key="6">
    <source>
        <dbReference type="PIRSR" id="PIRSR000097-3"/>
    </source>
</evidence>
<feature type="transmembrane region" description="Helical" evidence="7">
    <location>
        <begin position="21"/>
        <end position="46"/>
    </location>
</feature>
<evidence type="ECO:0000313" key="9">
    <source>
        <dbReference type="EMBL" id="KAL1137757.1"/>
    </source>
</evidence>
<comment type="caution">
    <text evidence="9">The sequence shown here is derived from an EMBL/GenBank/DDBJ whole genome shotgun (WGS) entry which is preliminary data.</text>
</comment>
<dbReference type="InterPro" id="IPR018170">
    <property type="entry name" value="Aldo/ket_reductase_CS"/>
</dbReference>
<dbReference type="PANTHER" id="PTHR43827">
    <property type="entry name" value="2,5-DIKETO-D-GLUCONIC ACID REDUCTASE"/>
    <property type="match status" value="1"/>
</dbReference>
<dbReference type="PANTHER" id="PTHR43827:SF3">
    <property type="entry name" value="NADP-DEPENDENT OXIDOREDUCTASE DOMAIN-CONTAINING PROTEIN"/>
    <property type="match status" value="1"/>
</dbReference>
<dbReference type="GO" id="GO:0016616">
    <property type="term" value="F:oxidoreductase activity, acting on the CH-OH group of donors, NAD or NADP as acceptor"/>
    <property type="evidence" value="ECO:0007669"/>
    <property type="project" value="UniProtKB-ARBA"/>
</dbReference>
<evidence type="ECO:0000259" key="8">
    <source>
        <dbReference type="Pfam" id="PF00248"/>
    </source>
</evidence>
<keyword evidence="2" id="KW-0521">NADP</keyword>
<reference evidence="9 10" key="1">
    <citation type="submission" date="2024-07" db="EMBL/GenBank/DDBJ databases">
        <title>Chromosome-level genome assembly of the water stick insect Ranatra chinensis (Heteroptera: Nepidae).</title>
        <authorList>
            <person name="Liu X."/>
        </authorList>
    </citation>
    <scope>NUCLEOTIDE SEQUENCE [LARGE SCALE GENOMIC DNA]</scope>
    <source>
        <strain evidence="9">Cailab_2021Rc</strain>
        <tissue evidence="9">Muscle</tissue>
    </source>
</reference>
<name>A0ABD0YZZ9_9HEMI</name>
<keyword evidence="7" id="KW-0472">Membrane</keyword>